<evidence type="ECO:0000313" key="1">
    <source>
        <dbReference type="EMBL" id="MFE4105040.1"/>
    </source>
</evidence>
<dbReference type="EMBL" id="JBHZOL010000011">
    <property type="protein sequence ID" value="MFE4105040.1"/>
    <property type="molecule type" value="Genomic_DNA"/>
</dbReference>
<dbReference type="Proteomes" id="UP001600165">
    <property type="component" value="Unassembled WGS sequence"/>
</dbReference>
<organism evidence="1 2">
    <name type="scientific">Almyronema epifaneia S1</name>
    <dbReference type="NCBI Taxonomy" id="2991925"/>
    <lineage>
        <taxon>Bacteria</taxon>
        <taxon>Bacillati</taxon>
        <taxon>Cyanobacteriota</taxon>
        <taxon>Cyanophyceae</taxon>
        <taxon>Nodosilineales</taxon>
        <taxon>Nodosilineaceae</taxon>
        <taxon>Almyronema</taxon>
        <taxon>Almyronema epifaneia</taxon>
    </lineage>
</organism>
<comment type="caution">
    <text evidence="1">The sequence shown here is derived from an EMBL/GenBank/DDBJ whole genome shotgun (WGS) entry which is preliminary data.</text>
</comment>
<gene>
    <name evidence="1" type="ORF">ACFVKH_02040</name>
</gene>
<dbReference type="RefSeq" id="WP_377960947.1">
    <property type="nucleotide sequence ID" value="NZ_JBHZOL010000011.1"/>
</dbReference>
<keyword evidence="2" id="KW-1185">Reference proteome</keyword>
<sequence length="67" mass="7417">MNPPLQLETPRLLIRDWQPETNAASALQIYGDPTVTQCLGDRKRLPYLTILFSFTNVSVSSSVPLAA</sequence>
<proteinExistence type="predicted"/>
<protein>
    <submittedName>
        <fullName evidence="1">Uncharacterized protein</fullName>
    </submittedName>
</protein>
<name>A0ABW6IBJ7_9CYAN</name>
<reference evidence="1 2" key="1">
    <citation type="submission" date="2024-10" db="EMBL/GenBank/DDBJ databases">
        <authorList>
            <person name="Ratan Roy A."/>
            <person name="Morales Sandoval P.H."/>
            <person name="De Los Santos Villalobos S."/>
            <person name="Chakraborty S."/>
            <person name="Mukherjee J."/>
        </authorList>
    </citation>
    <scope>NUCLEOTIDE SEQUENCE [LARGE SCALE GENOMIC DNA]</scope>
    <source>
        <strain evidence="1 2">S1</strain>
    </source>
</reference>
<evidence type="ECO:0000313" key="2">
    <source>
        <dbReference type="Proteomes" id="UP001600165"/>
    </source>
</evidence>
<accession>A0ABW6IBJ7</accession>